<dbReference type="EMBL" id="CAMPGE010002301">
    <property type="protein sequence ID" value="CAI2361101.1"/>
    <property type="molecule type" value="Genomic_DNA"/>
</dbReference>
<organism evidence="1 2">
    <name type="scientific">Euplotes crassus</name>
    <dbReference type="NCBI Taxonomy" id="5936"/>
    <lineage>
        <taxon>Eukaryota</taxon>
        <taxon>Sar</taxon>
        <taxon>Alveolata</taxon>
        <taxon>Ciliophora</taxon>
        <taxon>Intramacronucleata</taxon>
        <taxon>Spirotrichea</taxon>
        <taxon>Hypotrichia</taxon>
        <taxon>Euplotida</taxon>
        <taxon>Euplotidae</taxon>
        <taxon>Moneuplotes</taxon>
    </lineage>
</organism>
<gene>
    <name evidence="1" type="ORF">ECRASSUSDP1_LOCUS2411</name>
</gene>
<dbReference type="InterPro" id="IPR018490">
    <property type="entry name" value="cNMP-bd_dom_sf"/>
</dbReference>
<dbReference type="SUPFAM" id="SSF51206">
    <property type="entry name" value="cAMP-binding domain-like"/>
    <property type="match status" value="2"/>
</dbReference>
<dbReference type="Gene3D" id="2.60.120.10">
    <property type="entry name" value="Jelly Rolls"/>
    <property type="match status" value="2"/>
</dbReference>
<dbReference type="AlphaFoldDB" id="A0AAD1U340"/>
<protein>
    <recommendedName>
        <fullName evidence="3">Cyclic nucleotide-binding domain-containing protein</fullName>
    </recommendedName>
</protein>
<comment type="caution">
    <text evidence="1">The sequence shown here is derived from an EMBL/GenBank/DDBJ whole genome shotgun (WGS) entry which is preliminary data.</text>
</comment>
<accession>A0AAD1U340</accession>
<name>A0AAD1U340_EUPCR</name>
<keyword evidence="2" id="KW-1185">Reference proteome</keyword>
<dbReference type="InterPro" id="IPR014710">
    <property type="entry name" value="RmlC-like_jellyroll"/>
</dbReference>
<evidence type="ECO:0008006" key="3">
    <source>
        <dbReference type="Google" id="ProtNLM"/>
    </source>
</evidence>
<reference evidence="1" key="1">
    <citation type="submission" date="2023-07" db="EMBL/GenBank/DDBJ databases">
        <authorList>
            <consortium name="AG Swart"/>
            <person name="Singh M."/>
            <person name="Singh A."/>
            <person name="Seah K."/>
            <person name="Emmerich C."/>
        </authorList>
    </citation>
    <scope>NUCLEOTIDE SEQUENCE</scope>
    <source>
        <strain evidence="1">DP1</strain>
    </source>
</reference>
<evidence type="ECO:0000313" key="2">
    <source>
        <dbReference type="Proteomes" id="UP001295684"/>
    </source>
</evidence>
<evidence type="ECO:0000313" key="1">
    <source>
        <dbReference type="EMBL" id="CAI2361101.1"/>
    </source>
</evidence>
<sequence length="567" mass="65019">MESSAKRIEDIRNQIIPAYKKNASAFVSSQSKNIIKVKLNEEEVNMFKPLLKDIPYFQDLPITFRAEILRLMTNFRDVLQGQTLISNTEEYPDIFILFKGKLKFSKYSLEEIEKEQEEKSKSDMLSNIENFKEVQPISTFGSVDVLTSKDKHKWVPKHVYALEDSSVITFRYKDLKEKIGDEYCRIRRAEDSDFLRKNVPGLDSMISSKREKIIRLFSRKEYPLPKMYIAREGDYNTPKSKISIIKEGECKIFSNKTPAILNEKSKKRKRRKKLYVPVNNGYFSNTTNSLQISIVSEDYIIGDEVLVLDQDSTYPFSVITNSKVIVYEITVENLLNHLPKDIIHDLKKGCKRKLKFLDARVKNICKSVSEISKWDNVYQESIDRITEVSKIFSANKPAMINIKNLPITSNITTSTISRKMAKSNSQPFLLSNKIMEIPPDLEEKKVPDPSSKLASPKKIGYTLRSRASEAMISKKDSSYSSDLKLKSYSVISQKNTSLQSRVISSIPDTTRISNLNMLSTPHQKLLPPKATRIGVSRLGIYGRNSILENSMKEVYSGSKTQRKLGEM</sequence>
<dbReference type="Proteomes" id="UP001295684">
    <property type="component" value="Unassembled WGS sequence"/>
</dbReference>
<proteinExistence type="predicted"/>